<comment type="caution">
    <text evidence="2">The sequence shown here is derived from an EMBL/GenBank/DDBJ whole genome shotgun (WGS) entry which is preliminary data.</text>
</comment>
<evidence type="ECO:0000313" key="2">
    <source>
        <dbReference type="EMBL" id="CAA2971089.1"/>
    </source>
</evidence>
<evidence type="ECO:0000313" key="3">
    <source>
        <dbReference type="Proteomes" id="UP000594638"/>
    </source>
</evidence>
<protein>
    <submittedName>
        <fullName evidence="2">Uncharacterized protein</fullName>
    </submittedName>
</protein>
<name>A0A8S0QYI4_OLEEU</name>
<sequence>MFSLTVSMMMFFSILTSRYGEDDFLFTLPAKLKGGLVTLFASVVCMVLTFSATFFLVCRKEKDGTLPGLTLFPITLHAMLNFRLWISLIHSTIWASRLMFRPRKHRLF</sequence>
<dbReference type="GO" id="GO:0016020">
    <property type="term" value="C:membrane"/>
    <property type="evidence" value="ECO:0007669"/>
    <property type="project" value="TreeGrafter"/>
</dbReference>
<proteinExistence type="predicted"/>
<feature type="transmembrane region" description="Helical" evidence="1">
    <location>
        <begin position="69"/>
        <end position="93"/>
    </location>
</feature>
<dbReference type="Gramene" id="OE9A049707T1">
    <property type="protein sequence ID" value="OE9A049707C1"/>
    <property type="gene ID" value="OE9A049707"/>
</dbReference>
<dbReference type="AlphaFoldDB" id="A0A8S0QYI4"/>
<dbReference type="EMBL" id="CACTIH010001996">
    <property type="protein sequence ID" value="CAA2971089.1"/>
    <property type="molecule type" value="Genomic_DNA"/>
</dbReference>
<gene>
    <name evidence="2" type="ORF">OLEA9_A049707</name>
</gene>
<organism evidence="2 3">
    <name type="scientific">Olea europaea subsp. europaea</name>
    <dbReference type="NCBI Taxonomy" id="158383"/>
    <lineage>
        <taxon>Eukaryota</taxon>
        <taxon>Viridiplantae</taxon>
        <taxon>Streptophyta</taxon>
        <taxon>Embryophyta</taxon>
        <taxon>Tracheophyta</taxon>
        <taxon>Spermatophyta</taxon>
        <taxon>Magnoliopsida</taxon>
        <taxon>eudicotyledons</taxon>
        <taxon>Gunneridae</taxon>
        <taxon>Pentapetalae</taxon>
        <taxon>asterids</taxon>
        <taxon>lamiids</taxon>
        <taxon>Lamiales</taxon>
        <taxon>Oleaceae</taxon>
        <taxon>Oleeae</taxon>
        <taxon>Olea</taxon>
    </lineage>
</organism>
<accession>A0A8S0QYI4</accession>
<keyword evidence="3" id="KW-1185">Reference proteome</keyword>
<feature type="transmembrane region" description="Helical" evidence="1">
    <location>
        <begin position="36"/>
        <end position="57"/>
    </location>
</feature>
<dbReference type="PANTHER" id="PTHR24177:SF292">
    <property type="entry name" value="ANKYRIN REPEAT FAMILY PROTEIN-RELATED"/>
    <property type="match status" value="1"/>
</dbReference>
<keyword evidence="1" id="KW-1133">Transmembrane helix</keyword>
<dbReference type="OrthoDB" id="1921232at2759"/>
<dbReference type="PANTHER" id="PTHR24177">
    <property type="entry name" value="CASKIN"/>
    <property type="match status" value="1"/>
</dbReference>
<reference evidence="2 3" key="1">
    <citation type="submission" date="2019-12" db="EMBL/GenBank/DDBJ databases">
        <authorList>
            <person name="Alioto T."/>
            <person name="Alioto T."/>
            <person name="Gomez Garrido J."/>
        </authorList>
    </citation>
    <scope>NUCLEOTIDE SEQUENCE [LARGE SCALE GENOMIC DNA]</scope>
</reference>
<dbReference type="Proteomes" id="UP000594638">
    <property type="component" value="Unassembled WGS sequence"/>
</dbReference>
<evidence type="ECO:0000256" key="1">
    <source>
        <dbReference type="SAM" id="Phobius"/>
    </source>
</evidence>
<keyword evidence="1" id="KW-0812">Transmembrane</keyword>
<keyword evidence="1" id="KW-0472">Membrane</keyword>